<feature type="non-terminal residue" evidence="1">
    <location>
        <position position="1"/>
    </location>
</feature>
<accession>V8PJH4</accession>
<proteinExistence type="predicted"/>
<dbReference type="Proteomes" id="UP000018936">
    <property type="component" value="Unassembled WGS sequence"/>
</dbReference>
<gene>
    <name evidence="1" type="ORF">L345_00168</name>
</gene>
<reference evidence="1 2" key="1">
    <citation type="journal article" date="2013" name="Proc. Natl. Acad. Sci. U.S.A.">
        <title>The king cobra genome reveals dynamic gene evolution and adaptation in the snake venom system.</title>
        <authorList>
            <person name="Vonk F.J."/>
            <person name="Casewell N.R."/>
            <person name="Henkel C.V."/>
            <person name="Heimberg A.M."/>
            <person name="Jansen H.J."/>
            <person name="McCleary R.J."/>
            <person name="Kerkkamp H.M."/>
            <person name="Vos R.A."/>
            <person name="Guerreiro I."/>
            <person name="Calvete J.J."/>
            <person name="Wuster W."/>
            <person name="Woods A.E."/>
            <person name="Logan J.M."/>
            <person name="Harrison R.A."/>
            <person name="Castoe T.A."/>
            <person name="de Koning A.P."/>
            <person name="Pollock D.D."/>
            <person name="Yandell M."/>
            <person name="Calderon D."/>
            <person name="Renjifo C."/>
            <person name="Currier R.B."/>
            <person name="Salgado D."/>
            <person name="Pla D."/>
            <person name="Sanz L."/>
            <person name="Hyder A.S."/>
            <person name="Ribeiro J.M."/>
            <person name="Arntzen J.W."/>
            <person name="van den Thillart G.E."/>
            <person name="Boetzer M."/>
            <person name="Pirovano W."/>
            <person name="Dirks R.P."/>
            <person name="Spaink H.P."/>
            <person name="Duboule D."/>
            <person name="McGlinn E."/>
            <person name="Kini R.M."/>
            <person name="Richardson M.K."/>
        </authorList>
    </citation>
    <scope>NUCLEOTIDE SEQUENCE</scope>
    <source>
        <tissue evidence="1">Blood</tissue>
    </source>
</reference>
<name>V8PJH4_OPHHA</name>
<dbReference type="EMBL" id="AZIM01000014">
    <property type="protein sequence ID" value="ETE74002.1"/>
    <property type="molecule type" value="Genomic_DNA"/>
</dbReference>
<evidence type="ECO:0000313" key="2">
    <source>
        <dbReference type="Proteomes" id="UP000018936"/>
    </source>
</evidence>
<organism evidence="1 2">
    <name type="scientific">Ophiophagus hannah</name>
    <name type="common">King cobra</name>
    <name type="synonym">Naja hannah</name>
    <dbReference type="NCBI Taxonomy" id="8665"/>
    <lineage>
        <taxon>Eukaryota</taxon>
        <taxon>Metazoa</taxon>
        <taxon>Chordata</taxon>
        <taxon>Craniata</taxon>
        <taxon>Vertebrata</taxon>
        <taxon>Euteleostomi</taxon>
        <taxon>Lepidosauria</taxon>
        <taxon>Squamata</taxon>
        <taxon>Bifurcata</taxon>
        <taxon>Unidentata</taxon>
        <taxon>Episquamata</taxon>
        <taxon>Toxicofera</taxon>
        <taxon>Serpentes</taxon>
        <taxon>Colubroidea</taxon>
        <taxon>Elapidae</taxon>
        <taxon>Elapinae</taxon>
        <taxon>Ophiophagus</taxon>
    </lineage>
</organism>
<sequence>GIEEGIIDPEQSKFQGVFQLLTYKYTNHSDLNLYEVFIDFKAVFNNILRTIQFSLLVFCRDEAGTENPGILL</sequence>
<evidence type="ECO:0000313" key="1">
    <source>
        <dbReference type="EMBL" id="ETE74002.1"/>
    </source>
</evidence>
<comment type="caution">
    <text evidence="1">The sequence shown here is derived from an EMBL/GenBank/DDBJ whole genome shotgun (WGS) entry which is preliminary data.</text>
</comment>
<dbReference type="AlphaFoldDB" id="V8PJH4"/>
<keyword evidence="2" id="KW-1185">Reference proteome</keyword>
<protein>
    <submittedName>
        <fullName evidence="1">Uncharacterized protein</fullName>
    </submittedName>
</protein>